<dbReference type="Gene3D" id="2.60.40.10">
    <property type="entry name" value="Immunoglobulins"/>
    <property type="match status" value="1"/>
</dbReference>
<dbReference type="SUPFAM" id="SSF52279">
    <property type="entry name" value="Beta-D-glucan exohydrolase, C-terminal domain"/>
    <property type="match status" value="1"/>
</dbReference>
<dbReference type="Pfam" id="PF00933">
    <property type="entry name" value="Glyco_hydro_3"/>
    <property type="match status" value="1"/>
</dbReference>
<dbReference type="FunFam" id="2.60.40.10:FF:000495">
    <property type="entry name" value="Periplasmic beta-glucosidase"/>
    <property type="match status" value="1"/>
</dbReference>
<dbReference type="Pfam" id="PF01915">
    <property type="entry name" value="Glyco_hydro_3_C"/>
    <property type="match status" value="1"/>
</dbReference>
<dbReference type="Gene3D" id="3.20.20.300">
    <property type="entry name" value="Glycoside hydrolase, family 3, N-terminal domain"/>
    <property type="match status" value="1"/>
</dbReference>
<sequence>MLSNKEMRILKKIMMVIFLFIITNSIKAQEKLPYQNSKLKIEERINDLLPRMTLEEKVELVTGDKIPAKGVIGSEGIKRLNIPGFKIEHGPYAFKGWFRPNEAKEMGTYFPVSIAQASTWDRPLIQEINAAMASEMKASGGQANAGPAMNIIRDPRGGRSFEYFTEDPFLNGEVAKAYTLGLQSQKIMANLKHYVCNNQEFNRHKLNIIVNERTLREIYLPGFKKAIQEGGAWSVMGAYNKVNDIYSCENPFLLNKILREDWGFKGFVLSDWSGTHSTANSANAGLDMEMPRERWYGKKLIKALENGEVTEQTINKMTGNLLRGMFWSGAFDTKPSLDKSILHNKKHLKIAREASAKSMVLLKNDAQVLPFNADKIKKIAVIGPNGNYGIHYNNGQYNPHLLQGGGSAFVEVKEHLMITPFQGIKNNVEKDVKVTYSPGSYAESGCGIIPVKYIKTPNGKPGLLATYFNNNSKNRKEVKREIDLVVSKVWTKELDIPEAGNEKDDLSRFSAQWSGILTAPATRNYTFSVRNSAGSAKLFINDKLIASNKNGNWLDWNGMGSIELEAGNQYKIRAEYAKSGPRADFRLGWDYENVAWLEQAKKIAKEADAVILTVGLSGHMGEREAGDRNHLRLFPAQENLINEIAKINKNTVVTIIAGGAIDMRNWLPNVSSVLMAWYPGEQGGNGLADVLFGKVNPSAKLTITFPKSLEQYPKDFHSRGDRNEYKEGLYVGYRYFDKFKKETLFPFGHGLSYTNFKYSKLKVSKKKSSTKVSVNIENTGSFDGADVVQLYVRDIESSVDRPLKELKEFKKIYLKKGEKKTIEFNLTKSAFAFWDSVSKDWKLESGEFEILIGKSSENIALKKVIKL</sequence>
<dbReference type="InterPro" id="IPR026891">
    <property type="entry name" value="Fn3-like"/>
</dbReference>
<evidence type="ECO:0000256" key="4">
    <source>
        <dbReference type="RuleBase" id="RU361161"/>
    </source>
</evidence>
<comment type="similarity">
    <text evidence="1 4">Belongs to the glycosyl hydrolase 3 family.</text>
</comment>
<keyword evidence="3" id="KW-0119">Carbohydrate metabolism</keyword>
<dbReference type="Gene3D" id="3.40.50.1700">
    <property type="entry name" value="Glycoside hydrolase family 3 C-terminal domain"/>
    <property type="match status" value="1"/>
</dbReference>
<dbReference type="Pfam" id="PF14310">
    <property type="entry name" value="Fn3-like"/>
    <property type="match status" value="1"/>
</dbReference>
<dbReference type="InterPro" id="IPR017853">
    <property type="entry name" value="GH"/>
</dbReference>
<dbReference type="InterPro" id="IPR013783">
    <property type="entry name" value="Ig-like_fold"/>
</dbReference>
<protein>
    <submittedName>
        <fullName evidence="6">Beta-glucosidase</fullName>
    </submittedName>
</protein>
<feature type="domain" description="PA14" evidence="5">
    <location>
        <begin position="458"/>
        <end position="604"/>
    </location>
</feature>
<keyword evidence="4" id="KW-0326">Glycosidase</keyword>
<keyword evidence="2 4" id="KW-0378">Hydrolase</keyword>
<evidence type="ECO:0000256" key="1">
    <source>
        <dbReference type="ARBA" id="ARBA00005336"/>
    </source>
</evidence>
<dbReference type="InterPro" id="IPR001202">
    <property type="entry name" value="WW_dom"/>
</dbReference>
<dbReference type="PANTHER" id="PTHR42715">
    <property type="entry name" value="BETA-GLUCOSIDASE"/>
    <property type="match status" value="1"/>
</dbReference>
<dbReference type="InterPro" id="IPR037524">
    <property type="entry name" value="PA14/GLEYA"/>
</dbReference>
<evidence type="ECO:0000256" key="3">
    <source>
        <dbReference type="ARBA" id="ARBA00023277"/>
    </source>
</evidence>
<dbReference type="Pfam" id="PF07691">
    <property type="entry name" value="PA14"/>
    <property type="match status" value="1"/>
</dbReference>
<dbReference type="AlphaFoldDB" id="A0A140JXJ0"/>
<dbReference type="PROSITE" id="PS00775">
    <property type="entry name" value="GLYCOSYL_HYDROL_F3"/>
    <property type="match status" value="1"/>
</dbReference>
<dbReference type="EMBL" id="LC088494">
    <property type="protein sequence ID" value="BAU61817.1"/>
    <property type="molecule type" value="Genomic_DNA"/>
</dbReference>
<dbReference type="GO" id="GO:0008422">
    <property type="term" value="F:beta-glucosidase activity"/>
    <property type="evidence" value="ECO:0007669"/>
    <property type="project" value="UniProtKB-ARBA"/>
</dbReference>
<organism evidence="6">
    <name type="scientific">Flavobacteriaceae bacterium D9</name>
    <dbReference type="NCBI Taxonomy" id="1704086"/>
    <lineage>
        <taxon>Bacteria</taxon>
        <taxon>Pseudomonadati</taxon>
        <taxon>Bacteroidota</taxon>
        <taxon>Flavobacteriia</taxon>
        <taxon>Flavobacteriales</taxon>
        <taxon>Flavobacteriaceae</taxon>
    </lineage>
</organism>
<evidence type="ECO:0000313" key="6">
    <source>
        <dbReference type="EMBL" id="BAU61817.1"/>
    </source>
</evidence>
<name>A0A140JXJ0_9FLAO</name>
<reference evidence="6" key="1">
    <citation type="journal article" date="2016" name="Sci. Rep.">
        <title>Culture-independent method for identification of microbial enzyme-encoding genes by activity-based single-cell sequencing using a water-in-oil microdroplet platform.</title>
        <authorList>
            <person name="Nakamura K."/>
            <person name="Iizuka R."/>
            <person name="Nishi S."/>
            <person name="Yoshida T."/>
            <person name="Hatada Y."/>
            <person name="Takaki Y."/>
            <person name="Iguchi A."/>
            <person name="Yoon D.H."/>
            <person name="Sekiguchi T."/>
            <person name="Shoji S."/>
            <person name="Funatsu T."/>
        </authorList>
    </citation>
    <scope>NUCLEOTIDE SEQUENCE</scope>
    <source>
        <strain evidence="6">D9</strain>
    </source>
</reference>
<dbReference type="PANTHER" id="PTHR42715:SF10">
    <property type="entry name" value="BETA-GLUCOSIDASE"/>
    <property type="match status" value="1"/>
</dbReference>
<dbReference type="InterPro" id="IPR011658">
    <property type="entry name" value="PA14_dom"/>
</dbReference>
<dbReference type="PROSITE" id="PS51820">
    <property type="entry name" value="PA14"/>
    <property type="match status" value="1"/>
</dbReference>
<dbReference type="PROSITE" id="PS01159">
    <property type="entry name" value="WW_DOMAIN_1"/>
    <property type="match status" value="1"/>
</dbReference>
<evidence type="ECO:0000256" key="2">
    <source>
        <dbReference type="ARBA" id="ARBA00022801"/>
    </source>
</evidence>
<dbReference type="GO" id="GO:0005975">
    <property type="term" value="P:carbohydrate metabolic process"/>
    <property type="evidence" value="ECO:0007669"/>
    <property type="project" value="InterPro"/>
</dbReference>
<dbReference type="InterPro" id="IPR036962">
    <property type="entry name" value="Glyco_hydro_3_N_sf"/>
</dbReference>
<dbReference type="SUPFAM" id="SSF51445">
    <property type="entry name" value="(Trans)glycosidases"/>
    <property type="match status" value="1"/>
</dbReference>
<dbReference type="InterPro" id="IPR036881">
    <property type="entry name" value="Glyco_hydro_3_C_sf"/>
</dbReference>
<dbReference type="SMART" id="SM00758">
    <property type="entry name" value="PA14"/>
    <property type="match status" value="1"/>
</dbReference>
<dbReference type="InterPro" id="IPR002772">
    <property type="entry name" value="Glyco_hydro_3_C"/>
</dbReference>
<dbReference type="Gene3D" id="2.60.120.260">
    <property type="entry name" value="Galactose-binding domain-like"/>
    <property type="match status" value="1"/>
</dbReference>
<dbReference type="InterPro" id="IPR001764">
    <property type="entry name" value="Glyco_hydro_3_N"/>
</dbReference>
<proteinExistence type="inferred from homology"/>
<gene>
    <name evidence="6" type="primary">BGL3F2</name>
</gene>
<dbReference type="SMART" id="SM01217">
    <property type="entry name" value="Fn3_like"/>
    <property type="match status" value="1"/>
</dbReference>
<dbReference type="InterPro" id="IPR019800">
    <property type="entry name" value="Glyco_hydro_3_AS"/>
</dbReference>
<dbReference type="InterPro" id="IPR050288">
    <property type="entry name" value="Cellulose_deg_GH3"/>
</dbReference>
<dbReference type="PRINTS" id="PR00133">
    <property type="entry name" value="GLHYDRLASE3"/>
</dbReference>
<evidence type="ECO:0000259" key="5">
    <source>
        <dbReference type="PROSITE" id="PS51820"/>
    </source>
</evidence>
<accession>A0A140JXJ0</accession>